<gene>
    <name evidence="1" type="ORF">KK060_09280</name>
</gene>
<sequence length="190" mass="21103">MPLKTIVKVGSITNLSDARYCAGMGVDLLGFRALEGQQNYIAPKLYQEIRGWVSGPKFIAELYGITQVDIIKEVIENYAPDMVEMSLTEFKVLKHAITIPAIVSATAEELQALKHEDAVEYYIIEEEAAQRLNTTTDIPLLVRIQSKDNIGILEGNTTLKGVALNGSPEIRPGFKNYDELAEVLEALEEY</sequence>
<dbReference type="Proteomes" id="UP000772618">
    <property type="component" value="Unassembled WGS sequence"/>
</dbReference>
<dbReference type="InterPro" id="IPR011060">
    <property type="entry name" value="RibuloseP-bd_barrel"/>
</dbReference>
<dbReference type="EMBL" id="JAHESD010000015">
    <property type="protein sequence ID" value="MBT1703470.1"/>
    <property type="molecule type" value="Genomic_DNA"/>
</dbReference>
<proteinExistence type="predicted"/>
<keyword evidence="2" id="KW-1185">Reference proteome</keyword>
<reference evidence="1 2" key="1">
    <citation type="submission" date="2021-05" db="EMBL/GenBank/DDBJ databases">
        <title>A Polyphasic approach of four new species of the genus Ohtaekwangia: Ohtaekwangia histidinii sp. nov., Ohtaekwangia cretensis sp. nov., Ohtaekwangia indiensis sp. nov., Ohtaekwangia reichenbachii sp. nov. from diverse environment.</title>
        <authorList>
            <person name="Octaviana S."/>
        </authorList>
    </citation>
    <scope>NUCLEOTIDE SEQUENCE [LARGE SCALE GENOMIC DNA]</scope>
    <source>
        <strain evidence="1 2">PWU20</strain>
    </source>
</reference>
<protein>
    <recommendedName>
        <fullName evidence="3">Phosphoribosylanthranilate isomerase</fullName>
    </recommendedName>
</protein>
<accession>A0ABS5VPV0</accession>
<dbReference type="RefSeq" id="WP_254153431.1">
    <property type="nucleotide sequence ID" value="NZ_JAHESD010000015.1"/>
</dbReference>
<evidence type="ECO:0000313" key="2">
    <source>
        <dbReference type="Proteomes" id="UP000772618"/>
    </source>
</evidence>
<dbReference type="InterPro" id="IPR013785">
    <property type="entry name" value="Aldolase_TIM"/>
</dbReference>
<dbReference type="Gene3D" id="3.20.20.70">
    <property type="entry name" value="Aldolase class I"/>
    <property type="match status" value="1"/>
</dbReference>
<evidence type="ECO:0000313" key="1">
    <source>
        <dbReference type="EMBL" id="MBT1703470.1"/>
    </source>
</evidence>
<name>A0ABS5VPV0_9BACT</name>
<comment type="caution">
    <text evidence="1">The sequence shown here is derived from an EMBL/GenBank/DDBJ whole genome shotgun (WGS) entry which is preliminary data.</text>
</comment>
<organism evidence="1 2">
    <name type="scientific">Chryseosolibacter indicus</name>
    <dbReference type="NCBI Taxonomy" id="2782351"/>
    <lineage>
        <taxon>Bacteria</taxon>
        <taxon>Pseudomonadati</taxon>
        <taxon>Bacteroidota</taxon>
        <taxon>Cytophagia</taxon>
        <taxon>Cytophagales</taxon>
        <taxon>Chryseotaleaceae</taxon>
        <taxon>Chryseosolibacter</taxon>
    </lineage>
</organism>
<dbReference type="SUPFAM" id="SSF51366">
    <property type="entry name" value="Ribulose-phoshate binding barrel"/>
    <property type="match status" value="1"/>
</dbReference>
<evidence type="ECO:0008006" key="3">
    <source>
        <dbReference type="Google" id="ProtNLM"/>
    </source>
</evidence>